<dbReference type="Proteomes" id="UP000383932">
    <property type="component" value="Unassembled WGS sequence"/>
</dbReference>
<organism evidence="1 2">
    <name type="scientific">Ceratobasidium theobromae</name>
    <dbReference type="NCBI Taxonomy" id="1582974"/>
    <lineage>
        <taxon>Eukaryota</taxon>
        <taxon>Fungi</taxon>
        <taxon>Dikarya</taxon>
        <taxon>Basidiomycota</taxon>
        <taxon>Agaricomycotina</taxon>
        <taxon>Agaricomycetes</taxon>
        <taxon>Cantharellales</taxon>
        <taxon>Ceratobasidiaceae</taxon>
        <taxon>Ceratobasidium</taxon>
    </lineage>
</organism>
<dbReference type="GO" id="GO:0004867">
    <property type="term" value="F:serine-type endopeptidase inhibitor activity"/>
    <property type="evidence" value="ECO:0007669"/>
    <property type="project" value="InterPro"/>
</dbReference>
<dbReference type="Gene3D" id="2.80.10.50">
    <property type="match status" value="1"/>
</dbReference>
<accession>A0A5N5QGQ0</accession>
<name>A0A5N5QGQ0_9AGAM</name>
<evidence type="ECO:0000313" key="2">
    <source>
        <dbReference type="Proteomes" id="UP000383932"/>
    </source>
</evidence>
<dbReference type="SUPFAM" id="SSF50370">
    <property type="entry name" value="Ricin B-like lectins"/>
    <property type="match status" value="1"/>
</dbReference>
<gene>
    <name evidence="1" type="ORF">CTheo_5917</name>
</gene>
<dbReference type="InterPro" id="IPR035992">
    <property type="entry name" value="Ricin_B-like_lectins"/>
</dbReference>
<dbReference type="InterPro" id="IPR031755">
    <property type="entry name" value="Inhibitor_I66"/>
</dbReference>
<comment type="caution">
    <text evidence="1">The sequence shown here is derived from an EMBL/GenBank/DDBJ whole genome shotgun (WGS) entry which is preliminary data.</text>
</comment>
<protein>
    <recommendedName>
        <fullName evidence="3">Ricin B lectin domain-containing protein</fullName>
    </recommendedName>
</protein>
<dbReference type="EMBL" id="SSOP01000155">
    <property type="protein sequence ID" value="KAB5590636.1"/>
    <property type="molecule type" value="Genomic_DNA"/>
</dbReference>
<keyword evidence="2" id="KW-1185">Reference proteome</keyword>
<proteinExistence type="predicted"/>
<evidence type="ECO:0000313" key="1">
    <source>
        <dbReference type="EMBL" id="KAB5590636.1"/>
    </source>
</evidence>
<sequence length="134" mass="14896">MSLSTGCYEICDVASNLAVGLSKADSEVKTLDQGFRDEVKWYITDKGDGHYTISNVKFGNYAIIGTKPEVENWVIGGSDNMQWVIKPAPDSEDGEIKYMIETMDGNYAWTLSDDQINTPVSAERDQLQRDVGMT</sequence>
<reference evidence="1 2" key="1">
    <citation type="journal article" date="2019" name="Fungal Biol. Biotechnol.">
        <title>Draft genome sequence of fastidious pathogen Ceratobasidium theobromae, which causes vascular-streak dieback in Theobroma cacao.</title>
        <authorList>
            <person name="Ali S.S."/>
            <person name="Asman A."/>
            <person name="Shao J."/>
            <person name="Firmansyah A.P."/>
            <person name="Susilo A.W."/>
            <person name="Rosmana A."/>
            <person name="McMahon P."/>
            <person name="Junaid M."/>
            <person name="Guest D."/>
            <person name="Kheng T.Y."/>
            <person name="Meinhardt L.W."/>
            <person name="Bailey B.A."/>
        </authorList>
    </citation>
    <scope>NUCLEOTIDE SEQUENCE [LARGE SCALE GENOMIC DNA]</scope>
    <source>
        <strain evidence="1 2">CT2</strain>
    </source>
</reference>
<evidence type="ECO:0008006" key="3">
    <source>
        <dbReference type="Google" id="ProtNLM"/>
    </source>
</evidence>
<dbReference type="Pfam" id="PF16850">
    <property type="entry name" value="Inhibitor_I66"/>
    <property type="match status" value="1"/>
</dbReference>
<dbReference type="AlphaFoldDB" id="A0A5N5QGQ0"/>